<dbReference type="EnsemblPlants" id="TuG1812G0700003570.01.T02">
    <property type="protein sequence ID" value="TuG1812G0700003570.01.T02.cds276585"/>
    <property type="gene ID" value="TuG1812G0700003570.01"/>
</dbReference>
<evidence type="ECO:0000313" key="2">
    <source>
        <dbReference type="EnsemblPlants" id="TuG1812G0700003570.01.T01.cds276581"/>
    </source>
</evidence>
<proteinExistence type="predicted"/>
<dbReference type="EnsemblPlants" id="TuG1812G0700003570.01.T01">
    <property type="protein sequence ID" value="TuG1812G0700003570.01.T01.cds276581"/>
    <property type="gene ID" value="TuG1812G0700003570.01"/>
</dbReference>
<keyword evidence="3" id="KW-1185">Reference proteome</keyword>
<reference evidence="2" key="3">
    <citation type="submission" date="2022-06" db="UniProtKB">
        <authorList>
            <consortium name="EnsemblPlants"/>
        </authorList>
    </citation>
    <scope>IDENTIFICATION</scope>
</reference>
<accession>A0A8R7V8P0</accession>
<feature type="region of interest" description="Disordered" evidence="1">
    <location>
        <begin position="1"/>
        <end position="49"/>
    </location>
</feature>
<protein>
    <submittedName>
        <fullName evidence="2">Uncharacterized protein</fullName>
    </submittedName>
</protein>
<dbReference type="AlphaFoldDB" id="A0A8R7V8P0"/>
<reference evidence="2" key="2">
    <citation type="submission" date="2018-03" db="EMBL/GenBank/DDBJ databases">
        <title>The Triticum urartu genome reveals the dynamic nature of wheat genome evolution.</title>
        <authorList>
            <person name="Ling H."/>
            <person name="Ma B."/>
            <person name="Shi X."/>
            <person name="Liu H."/>
            <person name="Dong L."/>
            <person name="Sun H."/>
            <person name="Cao Y."/>
            <person name="Gao Q."/>
            <person name="Zheng S."/>
            <person name="Li Y."/>
            <person name="Yu Y."/>
            <person name="Du H."/>
            <person name="Qi M."/>
            <person name="Li Y."/>
            <person name="Yu H."/>
            <person name="Cui Y."/>
            <person name="Wang N."/>
            <person name="Chen C."/>
            <person name="Wu H."/>
            <person name="Zhao Y."/>
            <person name="Zhang J."/>
            <person name="Li Y."/>
            <person name="Zhou W."/>
            <person name="Zhang B."/>
            <person name="Hu W."/>
            <person name="Eijk M."/>
            <person name="Tang J."/>
            <person name="Witsenboer H."/>
            <person name="Zhao S."/>
            <person name="Li Z."/>
            <person name="Zhang A."/>
            <person name="Wang D."/>
            <person name="Liang C."/>
        </authorList>
    </citation>
    <scope>NUCLEOTIDE SEQUENCE [LARGE SCALE GENOMIC DNA]</scope>
    <source>
        <strain evidence="2">cv. G1812</strain>
    </source>
</reference>
<dbReference type="Gramene" id="TuG1812G0700003570.01.T01">
    <property type="protein sequence ID" value="TuG1812G0700003570.01.T01.cds276581"/>
    <property type="gene ID" value="TuG1812G0700003570.01"/>
</dbReference>
<sequence length="160" mass="18334">MPRFTSGAPQSCPQTAPLPHPRFLSNLLRRRSPPPPATSSPRLRPHPHLRPTSLLISSIHPWKPPFPRIHPPTPTHGWIDGAHQFRRRRRRIRTHLRDGGRPHRDPPPALGLVRHTGPHRRLLLQWSSTTVHLRRDLDAQGMYAVLAKSSISSHVRRDLD</sequence>
<reference evidence="3" key="1">
    <citation type="journal article" date="2013" name="Nature">
        <title>Draft genome of the wheat A-genome progenitor Triticum urartu.</title>
        <authorList>
            <person name="Ling H.Q."/>
            <person name="Zhao S."/>
            <person name="Liu D."/>
            <person name="Wang J."/>
            <person name="Sun H."/>
            <person name="Zhang C."/>
            <person name="Fan H."/>
            <person name="Li D."/>
            <person name="Dong L."/>
            <person name="Tao Y."/>
            <person name="Gao C."/>
            <person name="Wu H."/>
            <person name="Li Y."/>
            <person name="Cui Y."/>
            <person name="Guo X."/>
            <person name="Zheng S."/>
            <person name="Wang B."/>
            <person name="Yu K."/>
            <person name="Liang Q."/>
            <person name="Yang W."/>
            <person name="Lou X."/>
            <person name="Chen J."/>
            <person name="Feng M."/>
            <person name="Jian J."/>
            <person name="Zhang X."/>
            <person name="Luo G."/>
            <person name="Jiang Y."/>
            <person name="Liu J."/>
            <person name="Wang Z."/>
            <person name="Sha Y."/>
            <person name="Zhang B."/>
            <person name="Wu H."/>
            <person name="Tang D."/>
            <person name="Shen Q."/>
            <person name="Xue P."/>
            <person name="Zou S."/>
            <person name="Wang X."/>
            <person name="Liu X."/>
            <person name="Wang F."/>
            <person name="Yang Y."/>
            <person name="An X."/>
            <person name="Dong Z."/>
            <person name="Zhang K."/>
            <person name="Zhang X."/>
            <person name="Luo M.C."/>
            <person name="Dvorak J."/>
            <person name="Tong Y."/>
            <person name="Wang J."/>
            <person name="Yang H."/>
            <person name="Li Z."/>
            <person name="Wang D."/>
            <person name="Zhang A."/>
            <person name="Wang J."/>
        </authorList>
    </citation>
    <scope>NUCLEOTIDE SEQUENCE</scope>
    <source>
        <strain evidence="3">cv. G1812</strain>
    </source>
</reference>
<evidence type="ECO:0000313" key="3">
    <source>
        <dbReference type="Proteomes" id="UP000015106"/>
    </source>
</evidence>
<name>A0A8R7V8P0_TRIUA</name>
<evidence type="ECO:0000256" key="1">
    <source>
        <dbReference type="SAM" id="MobiDB-lite"/>
    </source>
</evidence>
<dbReference type="Proteomes" id="UP000015106">
    <property type="component" value="Chromosome 7"/>
</dbReference>
<dbReference type="Gramene" id="TuG1812G0700003570.01.T02">
    <property type="protein sequence ID" value="TuG1812G0700003570.01.T02.cds276585"/>
    <property type="gene ID" value="TuG1812G0700003570.01"/>
</dbReference>
<organism evidence="2 3">
    <name type="scientific">Triticum urartu</name>
    <name type="common">Red wild einkorn</name>
    <name type="synonym">Crithodium urartu</name>
    <dbReference type="NCBI Taxonomy" id="4572"/>
    <lineage>
        <taxon>Eukaryota</taxon>
        <taxon>Viridiplantae</taxon>
        <taxon>Streptophyta</taxon>
        <taxon>Embryophyta</taxon>
        <taxon>Tracheophyta</taxon>
        <taxon>Spermatophyta</taxon>
        <taxon>Magnoliopsida</taxon>
        <taxon>Liliopsida</taxon>
        <taxon>Poales</taxon>
        <taxon>Poaceae</taxon>
        <taxon>BOP clade</taxon>
        <taxon>Pooideae</taxon>
        <taxon>Triticodae</taxon>
        <taxon>Triticeae</taxon>
        <taxon>Triticinae</taxon>
        <taxon>Triticum</taxon>
    </lineage>
</organism>